<evidence type="ECO:0000256" key="2">
    <source>
        <dbReference type="ARBA" id="ARBA00022490"/>
    </source>
</evidence>
<name>A0AAN8ZPI7_9MAGN</name>
<dbReference type="Proteomes" id="UP001370490">
    <property type="component" value="Unassembled WGS sequence"/>
</dbReference>
<comment type="caution">
    <text evidence="7">The sequence shown here is derived from an EMBL/GenBank/DDBJ whole genome shotgun (WGS) entry which is preliminary data.</text>
</comment>
<dbReference type="InterPro" id="IPR031107">
    <property type="entry name" value="Small_HSP"/>
</dbReference>
<evidence type="ECO:0000313" key="8">
    <source>
        <dbReference type="Proteomes" id="UP001370490"/>
    </source>
</evidence>
<comment type="similarity">
    <text evidence="4 5">Belongs to the small heat shock protein (HSP20) family.</text>
</comment>
<organism evidence="7 8">
    <name type="scientific">Dillenia turbinata</name>
    <dbReference type="NCBI Taxonomy" id="194707"/>
    <lineage>
        <taxon>Eukaryota</taxon>
        <taxon>Viridiplantae</taxon>
        <taxon>Streptophyta</taxon>
        <taxon>Embryophyta</taxon>
        <taxon>Tracheophyta</taxon>
        <taxon>Spermatophyta</taxon>
        <taxon>Magnoliopsida</taxon>
        <taxon>eudicotyledons</taxon>
        <taxon>Gunneridae</taxon>
        <taxon>Pentapetalae</taxon>
        <taxon>Dilleniales</taxon>
        <taxon>Dilleniaceae</taxon>
        <taxon>Dillenia</taxon>
    </lineage>
</organism>
<sequence length="312" mass="35139">MELLHAQPQAVRCTLEGKETLLHRWVKHNCLEGLRFDDLINTKHGDEAVNVRNGNGLTALDITQHLPRELRVMEIHELLLSSRVLEARTIPETVRGARSHQVNRRTEIIPLEAQCPKSKLDKYWKEQKDWFDQSRNALMAAASSFGDEEVDREAPPIISASAVQRNGCYQTTKLSALQHALDERSDNAPTKAYVRDANAVAATPADVKEYSDSYVIIVDMPGLKSGNVKVQVENDNMLVISGERKREEEKDGVKYLRMERRVGKFMRKFALPENANVDDISAVCQDGVLTVTVKKLPPPEPKKPKTIEVKIA</sequence>
<evidence type="ECO:0000256" key="3">
    <source>
        <dbReference type="ARBA" id="ARBA00023016"/>
    </source>
</evidence>
<reference evidence="7 8" key="1">
    <citation type="submission" date="2023-12" db="EMBL/GenBank/DDBJ databases">
        <title>A high-quality genome assembly for Dillenia turbinata (Dilleniales).</title>
        <authorList>
            <person name="Chanderbali A."/>
        </authorList>
    </citation>
    <scope>NUCLEOTIDE SEQUENCE [LARGE SCALE GENOMIC DNA]</scope>
    <source>
        <strain evidence="7">LSX21</strain>
        <tissue evidence="7">Leaf</tissue>
    </source>
</reference>
<dbReference type="InterPro" id="IPR008978">
    <property type="entry name" value="HSP20-like_chaperone"/>
</dbReference>
<dbReference type="EMBL" id="JBAMMX010000004">
    <property type="protein sequence ID" value="KAK6941325.1"/>
    <property type="molecule type" value="Genomic_DNA"/>
</dbReference>
<dbReference type="Pfam" id="PF00011">
    <property type="entry name" value="HSP20"/>
    <property type="match status" value="1"/>
</dbReference>
<dbReference type="InterPro" id="IPR002068">
    <property type="entry name" value="A-crystallin/Hsp20_dom"/>
</dbReference>
<gene>
    <name evidence="7" type="ORF">RJ641_026702</name>
</gene>
<dbReference type="GO" id="GO:0006950">
    <property type="term" value="P:response to stress"/>
    <property type="evidence" value="ECO:0007669"/>
    <property type="project" value="UniProtKB-ARBA"/>
</dbReference>
<keyword evidence="2" id="KW-0963">Cytoplasm</keyword>
<keyword evidence="3" id="KW-0346">Stress response</keyword>
<proteinExistence type="inferred from homology"/>
<evidence type="ECO:0000256" key="4">
    <source>
        <dbReference type="PROSITE-ProRule" id="PRU00285"/>
    </source>
</evidence>
<evidence type="ECO:0000313" key="7">
    <source>
        <dbReference type="EMBL" id="KAK6941325.1"/>
    </source>
</evidence>
<accession>A0AAN8ZPI7</accession>
<dbReference type="AlphaFoldDB" id="A0AAN8ZPI7"/>
<dbReference type="FunFam" id="2.60.40.790:FF:000010">
    <property type="entry name" value="17.3 kDa class II heat shock protein-like"/>
    <property type="match status" value="1"/>
</dbReference>
<feature type="domain" description="SHSP" evidence="6">
    <location>
        <begin position="196"/>
        <end position="312"/>
    </location>
</feature>
<dbReference type="PROSITE" id="PS01031">
    <property type="entry name" value="SHSP"/>
    <property type="match status" value="1"/>
</dbReference>
<evidence type="ECO:0000256" key="5">
    <source>
        <dbReference type="RuleBase" id="RU003616"/>
    </source>
</evidence>
<dbReference type="SUPFAM" id="SSF49764">
    <property type="entry name" value="HSP20-like chaperones"/>
    <property type="match status" value="1"/>
</dbReference>
<protein>
    <submittedName>
        <fullName evidence="7">Alpha crystallin/Hsp20 domain</fullName>
    </submittedName>
</protein>
<evidence type="ECO:0000259" key="6">
    <source>
        <dbReference type="PROSITE" id="PS01031"/>
    </source>
</evidence>
<dbReference type="GO" id="GO:0005737">
    <property type="term" value="C:cytoplasm"/>
    <property type="evidence" value="ECO:0007669"/>
    <property type="project" value="UniProtKB-SubCell"/>
</dbReference>
<keyword evidence="8" id="KW-1185">Reference proteome</keyword>
<evidence type="ECO:0000256" key="1">
    <source>
        <dbReference type="ARBA" id="ARBA00004496"/>
    </source>
</evidence>
<dbReference type="PANTHER" id="PTHR11527">
    <property type="entry name" value="HEAT-SHOCK PROTEIN 20 FAMILY MEMBER"/>
    <property type="match status" value="1"/>
</dbReference>
<comment type="subcellular location">
    <subcellularLocation>
        <location evidence="1">Cytoplasm</location>
    </subcellularLocation>
</comment>
<dbReference type="Gene3D" id="2.60.40.790">
    <property type="match status" value="1"/>
</dbReference>